<proteinExistence type="predicted"/>
<dbReference type="EMBL" id="CADIKB010000001">
    <property type="protein sequence ID" value="CAB3638690.1"/>
    <property type="molecule type" value="Genomic_DNA"/>
</dbReference>
<accession>A0A6J4ZP74</accession>
<name>A0A6J4ZP74_9BURK</name>
<organism evidence="1 2">
    <name type="scientific">Paraburkholderia phenoliruptrix</name>
    <dbReference type="NCBI Taxonomy" id="252970"/>
    <lineage>
        <taxon>Bacteria</taxon>
        <taxon>Pseudomonadati</taxon>
        <taxon>Pseudomonadota</taxon>
        <taxon>Betaproteobacteria</taxon>
        <taxon>Burkholderiales</taxon>
        <taxon>Burkholderiaceae</taxon>
        <taxon>Paraburkholderia</taxon>
    </lineage>
</organism>
<reference evidence="1 2" key="1">
    <citation type="submission" date="2020-04" db="EMBL/GenBank/DDBJ databases">
        <authorList>
            <person name="De Canck E."/>
        </authorList>
    </citation>
    <scope>NUCLEOTIDE SEQUENCE [LARGE SCALE GENOMIC DNA]</scope>
    <source>
        <strain evidence="1 2">LMG 22037</strain>
    </source>
</reference>
<sequence length="161" mass="17715">MQGKSHLQCGDPLTQIVMKFARNVLFLVFPSALDECRVGGNPFQFIEPTRLGEVARDFCVSDQVTALIANGGHNDICPESTAVFSDPPAFILCPAMISRSSEQSRGLSGARIFIGVENGEMPSQYFVWRVAFGALRTRIPACYVTRSVEHENRVVLHGVNQ</sequence>
<dbReference type="Proteomes" id="UP000494249">
    <property type="component" value="Unassembled WGS sequence"/>
</dbReference>
<evidence type="ECO:0000313" key="1">
    <source>
        <dbReference type="EMBL" id="CAB3638690.1"/>
    </source>
</evidence>
<protein>
    <submittedName>
        <fullName evidence="1">Uncharacterized protein</fullName>
    </submittedName>
</protein>
<evidence type="ECO:0000313" key="2">
    <source>
        <dbReference type="Proteomes" id="UP000494249"/>
    </source>
</evidence>
<dbReference type="AlphaFoldDB" id="A0A6J4ZP74"/>
<gene>
    <name evidence="1" type="ORF">LMG22037_00088</name>
</gene>